<dbReference type="PROSITE" id="PS50240">
    <property type="entry name" value="TRYPSIN_DOM"/>
    <property type="match status" value="1"/>
</dbReference>
<evidence type="ECO:0000256" key="3">
    <source>
        <dbReference type="RuleBase" id="RU363034"/>
    </source>
</evidence>
<dbReference type="GO" id="GO:0004252">
    <property type="term" value="F:serine-type endopeptidase activity"/>
    <property type="evidence" value="ECO:0007669"/>
    <property type="project" value="InterPro"/>
</dbReference>
<evidence type="ECO:0000256" key="4">
    <source>
        <dbReference type="SAM" id="SignalP"/>
    </source>
</evidence>
<dbReference type="PROSITE" id="PS00134">
    <property type="entry name" value="TRYPSIN_HIS"/>
    <property type="match status" value="1"/>
</dbReference>
<evidence type="ECO:0000313" key="6">
    <source>
        <dbReference type="EMBL" id="MDX2960064.1"/>
    </source>
</evidence>
<organism evidence="6 9">
    <name type="scientific">Streptomyces acidiscabies</name>
    <dbReference type="NCBI Taxonomy" id="42234"/>
    <lineage>
        <taxon>Bacteria</taxon>
        <taxon>Bacillati</taxon>
        <taxon>Actinomycetota</taxon>
        <taxon>Actinomycetes</taxon>
        <taxon>Kitasatosporales</taxon>
        <taxon>Streptomycetaceae</taxon>
        <taxon>Streptomyces</taxon>
    </lineage>
</organism>
<dbReference type="Proteomes" id="UP001272987">
    <property type="component" value="Unassembled WGS sequence"/>
</dbReference>
<reference evidence="6 8" key="1">
    <citation type="journal article" date="2023" name="Microb. Genom.">
        <title>Mesoterricola silvestris gen. nov., sp. nov., Mesoterricola sediminis sp. nov., Geothrix oryzae sp. nov., Geothrix edaphica sp. nov., Geothrix rubra sp. nov., and Geothrix limicola sp. nov., six novel members of Acidobacteriota isolated from soils.</title>
        <authorList>
            <person name="Weisberg A.J."/>
            <person name="Pearce E."/>
            <person name="Kramer C.G."/>
            <person name="Chang J.H."/>
            <person name="Clarke C.R."/>
        </authorList>
    </citation>
    <scope>NUCLEOTIDE SEQUENCE</scope>
    <source>
        <strain evidence="7 8">NB05-1H</strain>
        <strain evidence="6">NRRL_B-16521</strain>
    </source>
</reference>
<dbReference type="RefSeq" id="WP_010352997.1">
    <property type="nucleotide sequence ID" value="NZ_BCMK01000016.1"/>
</dbReference>
<dbReference type="SUPFAM" id="SSF50494">
    <property type="entry name" value="Trypsin-like serine proteases"/>
    <property type="match status" value="1"/>
</dbReference>
<keyword evidence="3" id="KW-0378">Hydrolase</keyword>
<dbReference type="Gene3D" id="2.40.10.10">
    <property type="entry name" value="Trypsin-like serine proteases"/>
    <property type="match status" value="1"/>
</dbReference>
<dbReference type="AlphaFoldDB" id="A0AAP6EET3"/>
<dbReference type="InterPro" id="IPR009003">
    <property type="entry name" value="Peptidase_S1_PA"/>
</dbReference>
<dbReference type="EMBL" id="JARAWP010000009">
    <property type="protein sequence ID" value="MDX3019415.1"/>
    <property type="molecule type" value="Genomic_DNA"/>
</dbReference>
<gene>
    <name evidence="6" type="ORF">PV399_10115</name>
    <name evidence="7" type="ORF">PV666_16165</name>
</gene>
<feature type="signal peptide" evidence="4">
    <location>
        <begin position="1"/>
        <end position="27"/>
    </location>
</feature>
<dbReference type="PRINTS" id="PR00722">
    <property type="entry name" value="CHYMOTRYPSIN"/>
</dbReference>
<dbReference type="SMART" id="SM00020">
    <property type="entry name" value="Tryp_SPc"/>
    <property type="match status" value="1"/>
</dbReference>
<keyword evidence="8" id="KW-1185">Reference proteome</keyword>
<evidence type="ECO:0000259" key="5">
    <source>
        <dbReference type="PROSITE" id="PS50240"/>
    </source>
</evidence>
<keyword evidence="4" id="KW-0732">Signal</keyword>
<dbReference type="CDD" id="cd00190">
    <property type="entry name" value="Tryp_SPc"/>
    <property type="match status" value="1"/>
</dbReference>
<accession>A0AAP6EET3</accession>
<evidence type="ECO:0000313" key="9">
    <source>
        <dbReference type="Proteomes" id="UP001282288"/>
    </source>
</evidence>
<dbReference type="InterPro" id="IPR001254">
    <property type="entry name" value="Trypsin_dom"/>
</dbReference>
<protein>
    <submittedName>
        <fullName evidence="6">Serine protease</fullName>
    </submittedName>
</protein>
<dbReference type="Proteomes" id="UP001282288">
    <property type="component" value="Unassembled WGS sequence"/>
</dbReference>
<dbReference type="PROSITE" id="PS00135">
    <property type="entry name" value="TRYPSIN_SER"/>
    <property type="match status" value="1"/>
</dbReference>
<dbReference type="GeneID" id="69811338"/>
<evidence type="ECO:0000256" key="2">
    <source>
        <dbReference type="ARBA" id="ARBA00023157"/>
    </source>
</evidence>
<dbReference type="PANTHER" id="PTHR24276">
    <property type="entry name" value="POLYSERASE-RELATED"/>
    <property type="match status" value="1"/>
</dbReference>
<dbReference type="InterPro" id="IPR018114">
    <property type="entry name" value="TRYPSIN_HIS"/>
</dbReference>
<dbReference type="EMBL" id="JARAWC010000006">
    <property type="protein sequence ID" value="MDX2960064.1"/>
    <property type="molecule type" value="Genomic_DNA"/>
</dbReference>
<dbReference type="PANTHER" id="PTHR24276:SF98">
    <property type="entry name" value="FI18310P1-RELATED"/>
    <property type="match status" value="1"/>
</dbReference>
<keyword evidence="3" id="KW-0720">Serine protease</keyword>
<comment type="caution">
    <text evidence="6">The sequence shown here is derived from an EMBL/GenBank/DDBJ whole genome shotgun (WGS) entry which is preliminary data.</text>
</comment>
<keyword evidence="3 6" id="KW-0645">Protease</keyword>
<sequence length="288" mass="29367">MRLPLVRALARPLVLAAAAVAIPLMNAAPAASDSIVVGGFPVDVSQSPWTVALSSRDRFGGTRSGQFCGGVAVAPTMVLTAAHCVGEDVLGAPPDRARDFKVVTGRTDLYTNAGREIAVRDTWVNPEYDRSSNSGDFAVLTLAEPLPETSLIGAAPAGDAAYAAGTEATVYGWGDVSGYGKYPHSLRAARVHVMADASCERAYPGGPEGAYIARTMLCAGEARGGRDACQGDSGGPLVAQGRLVGLVSWGSGCGRPGSPGVYTRVSDVLRVLNAPGVSAEPAGPSGGR</sequence>
<dbReference type="FunFam" id="2.40.10.10:FF:000002">
    <property type="entry name" value="Transmembrane protease serine"/>
    <property type="match status" value="1"/>
</dbReference>
<evidence type="ECO:0000313" key="8">
    <source>
        <dbReference type="Proteomes" id="UP001272987"/>
    </source>
</evidence>
<comment type="similarity">
    <text evidence="1">Belongs to the peptidase S1 family.</text>
</comment>
<feature type="chain" id="PRO_5042816210" evidence="4">
    <location>
        <begin position="28"/>
        <end position="288"/>
    </location>
</feature>
<proteinExistence type="inferred from homology"/>
<dbReference type="Pfam" id="PF00089">
    <property type="entry name" value="Trypsin"/>
    <property type="match status" value="1"/>
</dbReference>
<dbReference type="InterPro" id="IPR033116">
    <property type="entry name" value="TRYPSIN_SER"/>
</dbReference>
<keyword evidence="2" id="KW-1015">Disulfide bond</keyword>
<name>A0AAP6EET3_9ACTN</name>
<dbReference type="GO" id="GO:0006508">
    <property type="term" value="P:proteolysis"/>
    <property type="evidence" value="ECO:0007669"/>
    <property type="project" value="UniProtKB-KW"/>
</dbReference>
<evidence type="ECO:0000313" key="7">
    <source>
        <dbReference type="EMBL" id="MDX3019415.1"/>
    </source>
</evidence>
<evidence type="ECO:0000256" key="1">
    <source>
        <dbReference type="ARBA" id="ARBA00007664"/>
    </source>
</evidence>
<dbReference type="InterPro" id="IPR001314">
    <property type="entry name" value="Peptidase_S1A"/>
</dbReference>
<feature type="domain" description="Peptidase S1" evidence="5">
    <location>
        <begin position="36"/>
        <end position="273"/>
    </location>
</feature>
<dbReference type="InterPro" id="IPR043504">
    <property type="entry name" value="Peptidase_S1_PA_chymotrypsin"/>
</dbReference>
<dbReference type="InterPro" id="IPR050430">
    <property type="entry name" value="Peptidase_S1"/>
</dbReference>